<dbReference type="RefSeq" id="WP_087300055.1">
    <property type="nucleotide sequence ID" value="NZ_NFKP01000004.1"/>
</dbReference>
<dbReference type="PANTHER" id="PTHR34773:SF1">
    <property type="entry name" value="FLAGELLAR SECRETION CHAPERONE FLIS"/>
    <property type="match status" value="1"/>
</dbReference>
<proteinExistence type="inferred from homology"/>
<evidence type="ECO:0000256" key="1">
    <source>
        <dbReference type="ARBA" id="ARBA00004514"/>
    </source>
</evidence>
<keyword evidence="5" id="KW-0143">Chaperone</keyword>
<evidence type="ECO:0000256" key="2">
    <source>
        <dbReference type="ARBA" id="ARBA00008787"/>
    </source>
</evidence>
<comment type="subcellular location">
    <subcellularLocation>
        <location evidence="1">Cytoplasm</location>
        <location evidence="1">Cytosol</location>
    </subcellularLocation>
</comment>
<dbReference type="AlphaFoldDB" id="A0A1Y4N2L8"/>
<comment type="similarity">
    <text evidence="2">Belongs to the FliS family.</text>
</comment>
<dbReference type="EMBL" id="NFKP01000004">
    <property type="protein sequence ID" value="OUP70366.1"/>
    <property type="molecule type" value="Genomic_DNA"/>
</dbReference>
<dbReference type="InterPro" id="IPR003713">
    <property type="entry name" value="FliS"/>
</dbReference>
<dbReference type="NCBIfam" id="TIGR00208">
    <property type="entry name" value="fliS"/>
    <property type="match status" value="1"/>
</dbReference>
<evidence type="ECO:0000256" key="4">
    <source>
        <dbReference type="ARBA" id="ARBA00022795"/>
    </source>
</evidence>
<dbReference type="Proteomes" id="UP000196386">
    <property type="component" value="Unassembled WGS sequence"/>
</dbReference>
<name>A0A1Y4N2L8_9FIRM</name>
<keyword evidence="6" id="KW-0282">Flagellum</keyword>
<dbReference type="Pfam" id="PF02561">
    <property type="entry name" value="FliS"/>
    <property type="match status" value="1"/>
</dbReference>
<evidence type="ECO:0000256" key="3">
    <source>
        <dbReference type="ARBA" id="ARBA00022490"/>
    </source>
</evidence>
<accession>A0A1Y4N2L8</accession>
<dbReference type="PIRSF" id="PIRSF039090">
    <property type="entry name" value="Flis"/>
    <property type="match status" value="1"/>
</dbReference>
<dbReference type="GO" id="GO:0071973">
    <property type="term" value="P:bacterial-type flagellum-dependent cell motility"/>
    <property type="evidence" value="ECO:0007669"/>
    <property type="project" value="TreeGrafter"/>
</dbReference>
<reference evidence="7" key="1">
    <citation type="submission" date="2017-04" db="EMBL/GenBank/DDBJ databases">
        <title>Function of individual gut microbiota members based on whole genome sequencing of pure cultures obtained from chicken caecum.</title>
        <authorList>
            <person name="Medvecky M."/>
            <person name="Cejkova D."/>
            <person name="Polansky O."/>
            <person name="Karasova D."/>
            <person name="Kubasova T."/>
            <person name="Cizek A."/>
            <person name="Rychlik I."/>
        </authorList>
    </citation>
    <scope>NUCLEOTIDE SEQUENCE [LARGE SCALE GENOMIC DNA]</scope>
    <source>
        <strain evidence="7">An175</strain>
    </source>
</reference>
<dbReference type="GO" id="GO:0005829">
    <property type="term" value="C:cytosol"/>
    <property type="evidence" value="ECO:0007669"/>
    <property type="project" value="UniProtKB-SubCell"/>
</dbReference>
<evidence type="ECO:0000313" key="6">
    <source>
        <dbReference type="EMBL" id="OUP70366.1"/>
    </source>
</evidence>
<sequence>MPVNPYQQYQRQSVMTMTQGEMLTKLYDEVIKQMSGAKICLTEKDLSGVNNALQKAQRILFYLKSTLDFKYEISGNLDALYDFFIERIVQANLKKDAAILDEIIPMIEDLRDTFVQADRNARSK</sequence>
<comment type="caution">
    <text evidence="6">The sequence shown here is derived from an EMBL/GenBank/DDBJ whole genome shotgun (WGS) entry which is preliminary data.</text>
</comment>
<evidence type="ECO:0000313" key="7">
    <source>
        <dbReference type="Proteomes" id="UP000196386"/>
    </source>
</evidence>
<keyword evidence="3" id="KW-0963">Cytoplasm</keyword>
<keyword evidence="4" id="KW-1005">Bacterial flagellum biogenesis</keyword>
<organism evidence="6 7">
    <name type="scientific">Anaerotruncus colihominis</name>
    <dbReference type="NCBI Taxonomy" id="169435"/>
    <lineage>
        <taxon>Bacteria</taxon>
        <taxon>Bacillati</taxon>
        <taxon>Bacillota</taxon>
        <taxon>Clostridia</taxon>
        <taxon>Eubacteriales</taxon>
        <taxon>Oscillospiraceae</taxon>
        <taxon>Anaerotruncus</taxon>
    </lineage>
</organism>
<evidence type="ECO:0000256" key="5">
    <source>
        <dbReference type="ARBA" id="ARBA00023186"/>
    </source>
</evidence>
<dbReference type="CDD" id="cd16098">
    <property type="entry name" value="FliS"/>
    <property type="match status" value="1"/>
</dbReference>
<protein>
    <submittedName>
        <fullName evidence="6">Flagellar export chaperone FliS</fullName>
    </submittedName>
</protein>
<dbReference type="Gene3D" id="1.20.120.340">
    <property type="entry name" value="Flagellar protein FliS"/>
    <property type="match status" value="1"/>
</dbReference>
<keyword evidence="6" id="KW-0966">Cell projection</keyword>
<dbReference type="PANTHER" id="PTHR34773">
    <property type="entry name" value="FLAGELLAR SECRETION CHAPERONE FLIS"/>
    <property type="match status" value="1"/>
</dbReference>
<dbReference type="InterPro" id="IPR036584">
    <property type="entry name" value="FliS_sf"/>
</dbReference>
<dbReference type="GO" id="GO:0044780">
    <property type="term" value="P:bacterial-type flagellum assembly"/>
    <property type="evidence" value="ECO:0007669"/>
    <property type="project" value="InterPro"/>
</dbReference>
<keyword evidence="6" id="KW-0969">Cilium</keyword>
<gene>
    <name evidence="6" type="ORF">B5F11_04995</name>
</gene>
<dbReference type="SUPFAM" id="SSF101116">
    <property type="entry name" value="Flagellar export chaperone FliS"/>
    <property type="match status" value="1"/>
</dbReference>